<keyword evidence="2" id="KW-0732">Signal</keyword>
<feature type="chain" id="PRO_5010198236" description="Transmembrane protein" evidence="2">
    <location>
        <begin position="30"/>
        <end position="260"/>
    </location>
</feature>
<keyword evidence="1" id="KW-1133">Transmembrane helix</keyword>
<protein>
    <recommendedName>
        <fullName evidence="5">Transmembrane protein</fullName>
    </recommendedName>
</protein>
<keyword evidence="1" id="KW-0472">Membrane</keyword>
<dbReference type="Pfam" id="PF09608">
    <property type="entry name" value="Alph_Pro_TM"/>
    <property type="match status" value="1"/>
</dbReference>
<organism evidence="3 4">
    <name type="scientific">Magnetospirillum fulvum</name>
    <name type="common">Rhodospirillum fulvum</name>
    <dbReference type="NCBI Taxonomy" id="1082"/>
    <lineage>
        <taxon>Bacteria</taxon>
        <taxon>Pseudomonadati</taxon>
        <taxon>Pseudomonadota</taxon>
        <taxon>Alphaproteobacteria</taxon>
        <taxon>Rhodospirillales</taxon>
        <taxon>Rhodospirillaceae</taxon>
        <taxon>Magnetospirillum</taxon>
    </lineage>
</organism>
<dbReference type="InterPro" id="IPR019088">
    <property type="entry name" value="CHP02186-rel_TM"/>
</dbReference>
<evidence type="ECO:0000256" key="1">
    <source>
        <dbReference type="SAM" id="Phobius"/>
    </source>
</evidence>
<keyword evidence="4" id="KW-1185">Reference proteome</keyword>
<sequence length="260" mass="27725">MRRPRLRIALGVLLAGLALLLAVPLTARAAEEPLAVDLSRHLVEITTGFAGTDLLLFGTAEPGRGPAPADIVVVVSGPYIAETIRRKDSVAGLWLNTGSARIEGAPAFYRVASTRPLEQVAAPALLRRLGIGLDQRAIAIEVEDKGADAAAYRAALMRLMQARGQYDETVGLVSRPGRRLFRTEIHVPATVPVGIYKVEIHLIGQGRLIGTQETPLAVDRVGLGASIHDFAYRQSGLYGLAAVVLAACAGWLAAWIFRKG</sequence>
<evidence type="ECO:0000313" key="3">
    <source>
        <dbReference type="EMBL" id="SEH28439.1"/>
    </source>
</evidence>
<name>A0A1H6GY75_MAGFU</name>
<proteinExistence type="predicted"/>
<feature type="signal peptide" evidence="2">
    <location>
        <begin position="1"/>
        <end position="29"/>
    </location>
</feature>
<dbReference type="AlphaFoldDB" id="A0A1H6GY75"/>
<feature type="transmembrane region" description="Helical" evidence="1">
    <location>
        <begin position="236"/>
        <end position="257"/>
    </location>
</feature>
<dbReference type="RefSeq" id="WP_074765581.1">
    <property type="nucleotide sequence ID" value="NZ_FNWO01000002.1"/>
</dbReference>
<evidence type="ECO:0000256" key="2">
    <source>
        <dbReference type="SAM" id="SignalP"/>
    </source>
</evidence>
<dbReference type="Proteomes" id="UP000182983">
    <property type="component" value="Unassembled WGS sequence"/>
</dbReference>
<reference evidence="4" key="1">
    <citation type="submission" date="2016-10" db="EMBL/GenBank/DDBJ databases">
        <authorList>
            <person name="Varghese N."/>
            <person name="Submissions S."/>
        </authorList>
    </citation>
    <scope>NUCLEOTIDE SEQUENCE [LARGE SCALE GENOMIC DNA]</scope>
    <source>
        <strain evidence="4">DSM 13234</strain>
    </source>
</reference>
<keyword evidence="1" id="KW-0812">Transmembrane</keyword>
<gene>
    <name evidence="3" type="ORF">SAMN04244559_00703</name>
</gene>
<dbReference type="EMBL" id="FNWO01000002">
    <property type="protein sequence ID" value="SEH28439.1"/>
    <property type="molecule type" value="Genomic_DNA"/>
</dbReference>
<evidence type="ECO:0008006" key="5">
    <source>
        <dbReference type="Google" id="ProtNLM"/>
    </source>
</evidence>
<evidence type="ECO:0000313" key="4">
    <source>
        <dbReference type="Proteomes" id="UP000182983"/>
    </source>
</evidence>
<accession>A0A1H6GY75</accession>